<evidence type="ECO:0000256" key="3">
    <source>
        <dbReference type="ARBA" id="ARBA00022692"/>
    </source>
</evidence>
<keyword evidence="7" id="KW-0732">Signal</keyword>
<dbReference type="InterPro" id="IPR029962">
    <property type="entry name" value="TBL"/>
</dbReference>
<dbReference type="OrthoDB" id="1839666at2759"/>
<evidence type="ECO:0000256" key="7">
    <source>
        <dbReference type="SAM" id="SignalP"/>
    </source>
</evidence>
<dbReference type="Gramene" id="rna31931">
    <property type="protein sequence ID" value="RHN56523.1"/>
    <property type="gene ID" value="gene31931"/>
</dbReference>
<comment type="subcellular location">
    <subcellularLocation>
        <location evidence="1">Membrane</location>
        <topology evidence="1">Single-pass membrane protein</topology>
    </subcellularLocation>
</comment>
<protein>
    <submittedName>
        <fullName evidence="10">Pmr5/Cas1p GDSL/SGNH-like acyl-esterase family protein</fullName>
    </submittedName>
    <submittedName>
        <fullName evidence="11">Putative PMR5 domain, PC-Esterase</fullName>
    </submittedName>
</protein>
<dbReference type="PANTHER" id="PTHR32285">
    <property type="entry name" value="PROTEIN TRICHOME BIREFRINGENCE-LIKE 9-RELATED"/>
    <property type="match status" value="1"/>
</dbReference>
<evidence type="ECO:0000256" key="1">
    <source>
        <dbReference type="ARBA" id="ARBA00004167"/>
    </source>
</evidence>
<name>G7JZJ9_MEDTR</name>
<feature type="signal peptide" evidence="7">
    <location>
        <begin position="1"/>
        <end position="27"/>
    </location>
</feature>
<evidence type="ECO:0000256" key="4">
    <source>
        <dbReference type="ARBA" id="ARBA00022968"/>
    </source>
</evidence>
<feature type="chain" id="PRO_5014573237" evidence="7">
    <location>
        <begin position="28"/>
        <end position="401"/>
    </location>
</feature>
<keyword evidence="6" id="KW-0472">Membrane</keyword>
<dbReference type="KEGG" id="mtr:11410634"/>
<gene>
    <name evidence="12" type="primary">11410634</name>
    <name evidence="10" type="ordered locus">MTR_5g071350</name>
    <name evidence="11" type="ORF">MtrunA17_Chr5g0430371</name>
</gene>
<evidence type="ECO:0000313" key="12">
    <source>
        <dbReference type="EnsemblPlants" id="AES98668"/>
    </source>
</evidence>
<accession>G7JZJ9</accession>
<sequence length="401" mass="46055">MSLSFSVFASFFSLLFLLSLHCQIVSSFHYHHHHHHHHHEQVYHQKPSLKANNNQSSCALFVGSWVFDESYPFYQSSSCEIIDPEFNCQMNGRPDSDYLKYRWKPLNCELPRFNGVEFLLKMKGKSVMFVGDSLGRNQWQSLICMISAAAPNVETQLVRGDPLSTFTFLDYDVNISFHRVPYLVDIDVVQGKRILRLDEADKNGDTWKNVDVLVFNTGHWWSHQGSLQGWDYVELGGNFYPDMDRLVALERGMKTWANWVDANIDRSRTHVLFQAISPTHYDENEWNSAVGRATSVTTTKNCYGETAPISGTTTDFGGGETYTDQQMRVVNMVIREMRDPAYLLDITMLSEMRKDGHPSIYSGELSSQQKTDPDHSADCSHWCLPGLPDTWNQLLYVALFY</sequence>
<dbReference type="EMBL" id="PSQE01000005">
    <property type="protein sequence ID" value="RHN56523.1"/>
    <property type="molecule type" value="Genomic_DNA"/>
</dbReference>
<dbReference type="Proteomes" id="UP000265566">
    <property type="component" value="Chromosome 5"/>
</dbReference>
<dbReference type="InterPro" id="IPR026057">
    <property type="entry name" value="TBL_C"/>
</dbReference>
<evidence type="ECO:0000256" key="2">
    <source>
        <dbReference type="ARBA" id="ARBA00007727"/>
    </source>
</evidence>
<feature type="domain" description="Trichome birefringence-like N-terminal" evidence="9">
    <location>
        <begin position="57"/>
        <end position="109"/>
    </location>
</feature>
<comment type="similarity">
    <text evidence="2">Belongs to the PC-esterase family. TBL subfamily.</text>
</comment>
<dbReference type="Pfam" id="PF13839">
    <property type="entry name" value="PC-Esterase"/>
    <property type="match status" value="1"/>
</dbReference>
<keyword evidence="5" id="KW-1133">Transmembrane helix</keyword>
<evidence type="ECO:0000313" key="10">
    <source>
        <dbReference type="EMBL" id="AES98668.1"/>
    </source>
</evidence>
<reference evidence="12" key="3">
    <citation type="submission" date="2015-04" db="UniProtKB">
        <authorList>
            <consortium name="EnsemblPlants"/>
        </authorList>
    </citation>
    <scope>IDENTIFICATION</scope>
    <source>
        <strain evidence="12">cv. Jemalong A17</strain>
    </source>
</reference>
<evidence type="ECO:0000259" key="9">
    <source>
        <dbReference type="Pfam" id="PF14416"/>
    </source>
</evidence>
<evidence type="ECO:0000256" key="6">
    <source>
        <dbReference type="ARBA" id="ARBA00023136"/>
    </source>
</evidence>
<dbReference type="EnsemblPlants" id="AES98668">
    <property type="protein sequence ID" value="AES98668"/>
    <property type="gene ID" value="MTR_5g071350"/>
</dbReference>
<reference evidence="10 13" key="2">
    <citation type="journal article" date="2014" name="BMC Genomics">
        <title>An improved genome release (version Mt4.0) for the model legume Medicago truncatula.</title>
        <authorList>
            <person name="Tang H."/>
            <person name="Krishnakumar V."/>
            <person name="Bidwell S."/>
            <person name="Rosen B."/>
            <person name="Chan A."/>
            <person name="Zhou S."/>
            <person name="Gentzbittel L."/>
            <person name="Childs K.L."/>
            <person name="Yandell M."/>
            <person name="Gundlach H."/>
            <person name="Mayer K.F."/>
            <person name="Schwartz D.C."/>
            <person name="Town C.D."/>
        </authorList>
    </citation>
    <scope>GENOME REANNOTATION</scope>
    <source>
        <strain evidence="12 13">cv. Jemalong A17</strain>
    </source>
</reference>
<evidence type="ECO:0000313" key="11">
    <source>
        <dbReference type="EMBL" id="RHN56523.1"/>
    </source>
</evidence>
<evidence type="ECO:0000259" key="8">
    <source>
        <dbReference type="Pfam" id="PF13839"/>
    </source>
</evidence>
<dbReference type="GO" id="GO:0005794">
    <property type="term" value="C:Golgi apparatus"/>
    <property type="evidence" value="ECO:0000318"/>
    <property type="project" value="GO_Central"/>
</dbReference>
<evidence type="ECO:0000313" key="13">
    <source>
        <dbReference type="Proteomes" id="UP000002051"/>
    </source>
</evidence>
<keyword evidence="13" id="KW-1185">Reference proteome</keyword>
<reference evidence="10 13" key="1">
    <citation type="journal article" date="2011" name="Nature">
        <title>The Medicago genome provides insight into the evolution of rhizobial symbioses.</title>
        <authorList>
            <person name="Young N.D."/>
            <person name="Debelle F."/>
            <person name="Oldroyd G.E."/>
            <person name="Geurts R."/>
            <person name="Cannon S.B."/>
            <person name="Udvardi M.K."/>
            <person name="Benedito V.A."/>
            <person name="Mayer K.F."/>
            <person name="Gouzy J."/>
            <person name="Schoof H."/>
            <person name="Van de Peer Y."/>
            <person name="Proost S."/>
            <person name="Cook D.R."/>
            <person name="Meyers B.C."/>
            <person name="Spannagl M."/>
            <person name="Cheung F."/>
            <person name="De Mita S."/>
            <person name="Krishnakumar V."/>
            <person name="Gundlach H."/>
            <person name="Zhou S."/>
            <person name="Mudge J."/>
            <person name="Bharti A.K."/>
            <person name="Murray J.D."/>
            <person name="Naoumkina M.A."/>
            <person name="Rosen B."/>
            <person name="Silverstein K.A."/>
            <person name="Tang H."/>
            <person name="Rombauts S."/>
            <person name="Zhao P.X."/>
            <person name="Zhou P."/>
            <person name="Barbe V."/>
            <person name="Bardou P."/>
            <person name="Bechner M."/>
            <person name="Bellec A."/>
            <person name="Berger A."/>
            <person name="Berges H."/>
            <person name="Bidwell S."/>
            <person name="Bisseling T."/>
            <person name="Choisne N."/>
            <person name="Couloux A."/>
            <person name="Denny R."/>
            <person name="Deshpande S."/>
            <person name="Dai X."/>
            <person name="Doyle J.J."/>
            <person name="Dudez A.M."/>
            <person name="Farmer A.D."/>
            <person name="Fouteau S."/>
            <person name="Franken C."/>
            <person name="Gibelin C."/>
            <person name="Gish J."/>
            <person name="Goldstein S."/>
            <person name="Gonzalez A.J."/>
            <person name="Green P.J."/>
            <person name="Hallab A."/>
            <person name="Hartog M."/>
            <person name="Hua A."/>
            <person name="Humphray S.J."/>
            <person name="Jeong D.H."/>
            <person name="Jing Y."/>
            <person name="Jocker A."/>
            <person name="Kenton S.M."/>
            <person name="Kim D.J."/>
            <person name="Klee K."/>
            <person name="Lai H."/>
            <person name="Lang C."/>
            <person name="Lin S."/>
            <person name="Macmil S.L."/>
            <person name="Magdelenat G."/>
            <person name="Matthews L."/>
            <person name="McCorrison J."/>
            <person name="Monaghan E.L."/>
            <person name="Mun J.H."/>
            <person name="Najar F.Z."/>
            <person name="Nicholson C."/>
            <person name="Noirot C."/>
            <person name="O'Bleness M."/>
            <person name="Paule C.R."/>
            <person name="Poulain J."/>
            <person name="Prion F."/>
            <person name="Qin B."/>
            <person name="Qu C."/>
            <person name="Retzel E.F."/>
            <person name="Riddle C."/>
            <person name="Sallet E."/>
            <person name="Samain S."/>
            <person name="Samson N."/>
            <person name="Sanders I."/>
            <person name="Saurat O."/>
            <person name="Scarpelli C."/>
            <person name="Schiex T."/>
            <person name="Segurens B."/>
            <person name="Severin A.J."/>
            <person name="Sherrier D.J."/>
            <person name="Shi R."/>
            <person name="Sims S."/>
            <person name="Singer S.R."/>
            <person name="Sinharoy S."/>
            <person name="Sterck L."/>
            <person name="Viollet A."/>
            <person name="Wang B.B."/>
            <person name="Wang K."/>
            <person name="Wang M."/>
            <person name="Wang X."/>
            <person name="Warfsmann J."/>
            <person name="Weissenbach J."/>
            <person name="White D.D."/>
            <person name="White J.D."/>
            <person name="Wiley G.B."/>
            <person name="Wincker P."/>
            <person name="Xing Y."/>
            <person name="Yang L."/>
            <person name="Yao Z."/>
            <person name="Ying F."/>
            <person name="Zhai J."/>
            <person name="Zhou L."/>
            <person name="Zuber A."/>
            <person name="Denarie J."/>
            <person name="Dixon R.A."/>
            <person name="May G.D."/>
            <person name="Schwartz D.C."/>
            <person name="Rogers J."/>
            <person name="Quetier F."/>
            <person name="Town C.D."/>
            <person name="Roe B.A."/>
        </authorList>
    </citation>
    <scope>NUCLEOTIDE SEQUENCE [LARGE SCALE GENOMIC DNA]</scope>
    <source>
        <strain evidence="10">A17</strain>
        <strain evidence="12 13">cv. Jemalong A17</strain>
    </source>
</reference>
<feature type="domain" description="Trichome birefringence-like C-terminal" evidence="8">
    <location>
        <begin position="110"/>
        <end position="396"/>
    </location>
</feature>
<reference evidence="11" key="5">
    <citation type="journal article" date="2018" name="Nat. Plants">
        <title>Whole-genome landscape of Medicago truncatula symbiotic genes.</title>
        <authorList>
            <person name="Pecrix Y."/>
            <person name="Gamas P."/>
            <person name="Carrere S."/>
        </authorList>
    </citation>
    <scope>NUCLEOTIDE SEQUENCE</scope>
    <source>
        <tissue evidence="11">Leaves</tissue>
    </source>
</reference>
<dbReference type="InterPro" id="IPR025846">
    <property type="entry name" value="TBL_N"/>
</dbReference>
<dbReference type="EMBL" id="CM001221">
    <property type="protein sequence ID" value="AES98668.1"/>
    <property type="molecule type" value="Genomic_DNA"/>
</dbReference>
<dbReference type="AlphaFoldDB" id="G7JZJ9"/>
<evidence type="ECO:0000256" key="5">
    <source>
        <dbReference type="ARBA" id="ARBA00022989"/>
    </source>
</evidence>
<keyword evidence="4" id="KW-0735">Signal-anchor</keyword>
<keyword evidence="3" id="KW-0812">Transmembrane</keyword>
<dbReference type="eggNOG" id="ENOG502QR9P">
    <property type="taxonomic scope" value="Eukaryota"/>
</dbReference>
<dbReference type="PANTHER" id="PTHR32285:SF14">
    <property type="entry name" value="PROTEIN PMR5"/>
    <property type="match status" value="1"/>
</dbReference>
<dbReference type="GO" id="GO:0016413">
    <property type="term" value="F:O-acetyltransferase activity"/>
    <property type="evidence" value="ECO:0000318"/>
    <property type="project" value="GO_Central"/>
</dbReference>
<dbReference type="GO" id="GO:0016020">
    <property type="term" value="C:membrane"/>
    <property type="evidence" value="ECO:0007669"/>
    <property type="project" value="UniProtKB-SubCell"/>
</dbReference>
<dbReference type="OMA" id="WWSHKGS"/>
<evidence type="ECO:0000313" key="14">
    <source>
        <dbReference type="Proteomes" id="UP000265566"/>
    </source>
</evidence>
<organism evidence="10 13">
    <name type="scientific">Medicago truncatula</name>
    <name type="common">Barrel medic</name>
    <name type="synonym">Medicago tribuloides</name>
    <dbReference type="NCBI Taxonomy" id="3880"/>
    <lineage>
        <taxon>Eukaryota</taxon>
        <taxon>Viridiplantae</taxon>
        <taxon>Streptophyta</taxon>
        <taxon>Embryophyta</taxon>
        <taxon>Tracheophyta</taxon>
        <taxon>Spermatophyta</taxon>
        <taxon>Magnoliopsida</taxon>
        <taxon>eudicotyledons</taxon>
        <taxon>Gunneridae</taxon>
        <taxon>Pentapetalae</taxon>
        <taxon>rosids</taxon>
        <taxon>fabids</taxon>
        <taxon>Fabales</taxon>
        <taxon>Fabaceae</taxon>
        <taxon>Papilionoideae</taxon>
        <taxon>50 kb inversion clade</taxon>
        <taxon>NPAAA clade</taxon>
        <taxon>Hologalegina</taxon>
        <taxon>IRL clade</taxon>
        <taxon>Trifolieae</taxon>
        <taxon>Medicago</taxon>
    </lineage>
</organism>
<dbReference type="PaxDb" id="3880-AES98668"/>
<reference evidence="14" key="4">
    <citation type="journal article" date="2018" name="Nat. Plants">
        <title>Whole-genome landscape of Medicago truncatula symbiotic genes.</title>
        <authorList>
            <person name="Pecrix Y."/>
            <person name="Staton S.E."/>
            <person name="Sallet E."/>
            <person name="Lelandais-Briere C."/>
            <person name="Moreau S."/>
            <person name="Carrere S."/>
            <person name="Blein T."/>
            <person name="Jardinaud M.F."/>
            <person name="Latrasse D."/>
            <person name="Zouine M."/>
            <person name="Zahm M."/>
            <person name="Kreplak J."/>
            <person name="Mayjonade B."/>
            <person name="Satge C."/>
            <person name="Perez M."/>
            <person name="Cauet S."/>
            <person name="Marande W."/>
            <person name="Chantry-Darmon C."/>
            <person name="Lopez-Roques C."/>
            <person name="Bouchez O."/>
            <person name="Berard A."/>
            <person name="Debelle F."/>
            <person name="Munos S."/>
            <person name="Bendahmane A."/>
            <person name="Berges H."/>
            <person name="Niebel A."/>
            <person name="Buitink J."/>
            <person name="Frugier F."/>
            <person name="Benhamed M."/>
            <person name="Crespi M."/>
            <person name="Gouzy J."/>
            <person name="Gamas P."/>
        </authorList>
    </citation>
    <scope>NUCLEOTIDE SEQUENCE [LARGE SCALE GENOMIC DNA]</scope>
    <source>
        <strain evidence="14">cv. Jemalong A17</strain>
    </source>
</reference>
<proteinExistence type="inferred from homology"/>
<dbReference type="Proteomes" id="UP000002051">
    <property type="component" value="Chromosome 5"/>
</dbReference>
<dbReference type="Pfam" id="PF14416">
    <property type="entry name" value="PMR5N"/>
    <property type="match status" value="1"/>
</dbReference>
<dbReference type="HOGENOM" id="CLU_020953_3_0_1"/>